<evidence type="ECO:0000256" key="1">
    <source>
        <dbReference type="ARBA" id="ARBA00022729"/>
    </source>
</evidence>
<evidence type="ECO:0000256" key="6">
    <source>
        <dbReference type="HAMAP-Rule" id="MF_00922"/>
    </source>
</evidence>
<dbReference type="PANTHER" id="PTHR37423:SF1">
    <property type="entry name" value="OUTER MEMBRANE PROTEIN ASSEMBLY FACTOR BAMD"/>
    <property type="match status" value="1"/>
</dbReference>
<dbReference type="CDD" id="cd15830">
    <property type="entry name" value="BamD"/>
    <property type="match status" value="1"/>
</dbReference>
<proteinExistence type="inferred from homology"/>
<keyword evidence="3 6" id="KW-0564">Palmitate</keyword>
<dbReference type="PANTHER" id="PTHR37423">
    <property type="entry name" value="SOLUBLE LYTIC MUREIN TRANSGLYCOSYLASE-RELATED"/>
    <property type="match status" value="1"/>
</dbReference>
<keyword evidence="4 6" id="KW-0998">Cell outer membrane</keyword>
<keyword evidence="9" id="KW-1185">Reference proteome</keyword>
<sequence length="288" mass="32418">MLRSDAAGTALGANRLKRAIRYTSLALALVIAGCATKDDVDDLALDDTPAEVMFNEALALRASGDTQAAAKKFYELDRIYPYSEFARKSLINIAYLNFKMGKYPEAISAAERFTSLYPGNKDSAYALYIIGESYFRQIPDVGRDQAVTAKALEAMREVVQRYPDSEYTKQARQRIRATEDQLAGKEMEVGRYYLARRNYLASINRFKTVVSNYQTTRHVEEALYRLTESYYALGVTNEAQTAAAVLGHNFPQSQWYKDAFSLLKKGGLEPHENKGSWLSRAFGDMKLL</sequence>
<dbReference type="InterPro" id="IPR011990">
    <property type="entry name" value="TPR-like_helical_dom_sf"/>
</dbReference>
<protein>
    <recommendedName>
        <fullName evidence="6">Outer membrane protein assembly factor BamD</fullName>
    </recommendedName>
</protein>
<dbReference type="Pfam" id="PF13525">
    <property type="entry name" value="YfiO"/>
    <property type="match status" value="1"/>
</dbReference>
<dbReference type="Proteomes" id="UP000199598">
    <property type="component" value="Unassembled WGS sequence"/>
</dbReference>
<reference evidence="8 9" key="1">
    <citation type="submission" date="2016-10" db="EMBL/GenBank/DDBJ databases">
        <authorList>
            <person name="Varghese N."/>
            <person name="Submissions S."/>
        </authorList>
    </citation>
    <scope>NUCLEOTIDE SEQUENCE [LARGE SCALE GENOMIC DNA]</scope>
    <source>
        <strain evidence="8 9">DSM 16392</strain>
    </source>
</reference>
<comment type="caution">
    <text evidence="8">The sequence shown here is derived from an EMBL/GenBank/DDBJ whole genome shotgun (WGS) entry which is preliminary data.</text>
</comment>
<feature type="domain" description="Outer membrane lipoprotein BamD-like" evidence="7">
    <location>
        <begin position="47"/>
        <end position="243"/>
    </location>
</feature>
<comment type="subcellular location">
    <subcellularLocation>
        <location evidence="6">Cell outer membrane</location>
        <topology evidence="6">Lipid-anchor</topology>
    </subcellularLocation>
</comment>
<dbReference type="EMBL" id="FOSK01000003">
    <property type="protein sequence ID" value="SFK21415.1"/>
    <property type="molecule type" value="Genomic_DNA"/>
</dbReference>
<dbReference type="PROSITE" id="PS51257">
    <property type="entry name" value="PROKAR_LIPOPROTEIN"/>
    <property type="match status" value="1"/>
</dbReference>
<accession>A0A1I3XPK0</accession>
<gene>
    <name evidence="6" type="primary">bamD</name>
    <name evidence="8" type="ORF">SAMN04488518_10364</name>
</gene>
<dbReference type="InterPro" id="IPR017689">
    <property type="entry name" value="BamD"/>
</dbReference>
<dbReference type="RefSeq" id="WP_093518003.1">
    <property type="nucleotide sequence ID" value="NZ_FOSK01000003.1"/>
</dbReference>
<comment type="similarity">
    <text evidence="6">Belongs to the BamD family.</text>
</comment>
<evidence type="ECO:0000256" key="2">
    <source>
        <dbReference type="ARBA" id="ARBA00023136"/>
    </source>
</evidence>
<name>A0A1I3XPK0_9HYPH</name>
<dbReference type="SUPFAM" id="SSF48452">
    <property type="entry name" value="TPR-like"/>
    <property type="match status" value="1"/>
</dbReference>
<organism evidence="8 9">
    <name type="scientific">Pseudovibrio ascidiaceicola</name>
    <dbReference type="NCBI Taxonomy" id="285279"/>
    <lineage>
        <taxon>Bacteria</taxon>
        <taxon>Pseudomonadati</taxon>
        <taxon>Pseudomonadota</taxon>
        <taxon>Alphaproteobacteria</taxon>
        <taxon>Hyphomicrobiales</taxon>
        <taxon>Stappiaceae</taxon>
        <taxon>Pseudovibrio</taxon>
    </lineage>
</organism>
<evidence type="ECO:0000256" key="5">
    <source>
        <dbReference type="ARBA" id="ARBA00023288"/>
    </source>
</evidence>
<comment type="subunit">
    <text evidence="6">Part of the Bam complex.</text>
</comment>
<dbReference type="NCBIfam" id="TIGR03302">
    <property type="entry name" value="OM_YfiO"/>
    <property type="match status" value="1"/>
</dbReference>
<evidence type="ECO:0000256" key="3">
    <source>
        <dbReference type="ARBA" id="ARBA00023139"/>
    </source>
</evidence>
<evidence type="ECO:0000256" key="4">
    <source>
        <dbReference type="ARBA" id="ARBA00023237"/>
    </source>
</evidence>
<dbReference type="Gene3D" id="1.25.40.10">
    <property type="entry name" value="Tetratricopeptide repeat domain"/>
    <property type="match status" value="1"/>
</dbReference>
<dbReference type="InterPro" id="IPR039565">
    <property type="entry name" value="BamD-like"/>
</dbReference>
<evidence type="ECO:0000313" key="8">
    <source>
        <dbReference type="EMBL" id="SFK21415.1"/>
    </source>
</evidence>
<comment type="function">
    <text evidence="6">Part of the outer membrane protein assembly complex, which is involved in assembly and insertion of beta-barrel proteins into the outer membrane.</text>
</comment>
<evidence type="ECO:0000259" key="7">
    <source>
        <dbReference type="Pfam" id="PF13525"/>
    </source>
</evidence>
<dbReference type="HAMAP" id="MF_00922">
    <property type="entry name" value="OM_assembly_BamD"/>
    <property type="match status" value="1"/>
</dbReference>
<keyword evidence="2 6" id="KW-0472">Membrane</keyword>
<evidence type="ECO:0000313" key="9">
    <source>
        <dbReference type="Proteomes" id="UP000199598"/>
    </source>
</evidence>
<keyword evidence="1 6" id="KW-0732">Signal</keyword>
<keyword evidence="5 6" id="KW-0449">Lipoprotein</keyword>